<dbReference type="RefSeq" id="WP_146853948.1">
    <property type="nucleotide sequence ID" value="NZ_BKAG01000045.1"/>
</dbReference>
<evidence type="ECO:0000256" key="4">
    <source>
        <dbReference type="ARBA" id="ARBA00022833"/>
    </source>
</evidence>
<dbReference type="InterPro" id="IPR015517">
    <property type="entry name" value="dCMP_deaminase-rel"/>
</dbReference>
<dbReference type="PROSITE" id="PS51747">
    <property type="entry name" value="CYT_DCMP_DEAMINASES_2"/>
    <property type="match status" value="1"/>
</dbReference>
<dbReference type="GO" id="GO:0004132">
    <property type="term" value="F:dCMP deaminase activity"/>
    <property type="evidence" value="ECO:0007669"/>
    <property type="project" value="TreeGrafter"/>
</dbReference>
<keyword evidence="3" id="KW-0378">Hydrolase</keyword>
<dbReference type="Proteomes" id="UP000321577">
    <property type="component" value="Unassembled WGS sequence"/>
</dbReference>
<dbReference type="SUPFAM" id="SSF53927">
    <property type="entry name" value="Cytidine deaminase-like"/>
    <property type="match status" value="1"/>
</dbReference>
<gene>
    <name evidence="7" type="ORF">BGE01nite_45340</name>
</gene>
<evidence type="ECO:0000256" key="1">
    <source>
        <dbReference type="ARBA" id="ARBA00006576"/>
    </source>
</evidence>
<dbReference type="InterPro" id="IPR027417">
    <property type="entry name" value="P-loop_NTPase"/>
</dbReference>
<evidence type="ECO:0000256" key="2">
    <source>
        <dbReference type="ARBA" id="ARBA00022723"/>
    </source>
</evidence>
<dbReference type="PANTHER" id="PTHR11086">
    <property type="entry name" value="DEOXYCYTIDYLATE DEAMINASE-RELATED"/>
    <property type="match status" value="1"/>
</dbReference>
<keyword evidence="2" id="KW-0479">Metal-binding</keyword>
<name>A0A512MET9_9BACT</name>
<dbReference type="EMBL" id="BKAG01000045">
    <property type="protein sequence ID" value="GEP45243.1"/>
    <property type="molecule type" value="Genomic_DNA"/>
</dbReference>
<organism evidence="7 8">
    <name type="scientific">Brevifollis gellanilyticus</name>
    <dbReference type="NCBI Taxonomy" id="748831"/>
    <lineage>
        <taxon>Bacteria</taxon>
        <taxon>Pseudomonadati</taxon>
        <taxon>Verrucomicrobiota</taxon>
        <taxon>Verrucomicrobiia</taxon>
        <taxon>Verrucomicrobiales</taxon>
        <taxon>Verrucomicrobiaceae</taxon>
    </lineage>
</organism>
<feature type="region of interest" description="Disordered" evidence="5">
    <location>
        <begin position="1"/>
        <end position="27"/>
    </location>
</feature>
<sequence>MDAVDSTTVAAAPPPLGETSISGKDAKAATSTFEQTKKSEGAEIVFGLLGAVGTDLEKVSKYLQQSLKAVQYDSYPLHLIDPVVQFERWKDCPLEPLDKRVSALMTAGTEFRQSIDRNDAIALLAVTQIRESRKQLDGTPKTIVNNKAFILRSLKTPEEIAKLREVYGKSFFVIAASASKEQRERRFAHRIAKSYNLSQAKAEHVASAVKLVERDEQEAEGVKGGQNLREAFPLADFFVDASADDSSTKRSIDRLIELIFGNFRHTPLRDEIGMLHAFAAGIRSASLARQVGAAILTDDGDLISTGCNDVPTAGGGLYWDGDDGDDRDHVREEDSNDMIKKQVLADLLKCLKNEGWLTNDKSVLSEKELLKIALSKSSQIRKSQLMDITEYGRAVHAEMAAITDAAKRGIALKGAVLYSTTFPCHNCAKHIVASGINRVVYVEPYPKSFAKFLHSDSIEVDSTKGSEKRVRFDPFIGVSSRQCFDLFSMDKPRKSDGTAVQWIAQGRLPKISEDPLAYLQREETNAVLLDSIIQSKLLKTI</sequence>
<dbReference type="InterPro" id="IPR002125">
    <property type="entry name" value="CMP_dCMP_dom"/>
</dbReference>
<evidence type="ECO:0000313" key="7">
    <source>
        <dbReference type="EMBL" id="GEP45243.1"/>
    </source>
</evidence>
<keyword evidence="8" id="KW-1185">Reference proteome</keyword>
<dbReference type="NCBIfam" id="NF041025">
    <property type="entry name" value="antiphage_deaminase"/>
    <property type="match status" value="1"/>
</dbReference>
<feature type="domain" description="CMP/dCMP-type deaminase" evidence="6">
    <location>
        <begin position="268"/>
        <end position="452"/>
    </location>
</feature>
<proteinExistence type="inferred from homology"/>
<evidence type="ECO:0000256" key="5">
    <source>
        <dbReference type="SAM" id="MobiDB-lite"/>
    </source>
</evidence>
<evidence type="ECO:0000259" key="6">
    <source>
        <dbReference type="PROSITE" id="PS51747"/>
    </source>
</evidence>
<dbReference type="InterPro" id="IPR016193">
    <property type="entry name" value="Cytidine_deaminase-like"/>
</dbReference>
<dbReference type="OrthoDB" id="9788517at2"/>
<dbReference type="Gene3D" id="3.40.140.10">
    <property type="entry name" value="Cytidine Deaminase, domain 2"/>
    <property type="match status" value="1"/>
</dbReference>
<dbReference type="PROSITE" id="PS00903">
    <property type="entry name" value="CYT_DCMP_DEAMINASES_1"/>
    <property type="match status" value="1"/>
</dbReference>
<evidence type="ECO:0000313" key="8">
    <source>
        <dbReference type="Proteomes" id="UP000321577"/>
    </source>
</evidence>
<protein>
    <submittedName>
        <fullName evidence="7">Deoxycytidylate deaminase</fullName>
    </submittedName>
</protein>
<evidence type="ECO:0000256" key="3">
    <source>
        <dbReference type="ARBA" id="ARBA00022801"/>
    </source>
</evidence>
<dbReference type="GO" id="GO:0008270">
    <property type="term" value="F:zinc ion binding"/>
    <property type="evidence" value="ECO:0007669"/>
    <property type="project" value="InterPro"/>
</dbReference>
<dbReference type="InterPro" id="IPR016192">
    <property type="entry name" value="APOBEC/CMP_deaminase_Zn-bd"/>
</dbReference>
<accession>A0A512MET9</accession>
<dbReference type="AlphaFoldDB" id="A0A512MET9"/>
<dbReference type="PANTHER" id="PTHR11086:SF18">
    <property type="entry name" value="DEOXYCYTIDYLATE DEAMINASE"/>
    <property type="match status" value="1"/>
</dbReference>
<keyword evidence="4" id="KW-0862">Zinc</keyword>
<dbReference type="GO" id="GO:0005737">
    <property type="term" value="C:cytoplasm"/>
    <property type="evidence" value="ECO:0007669"/>
    <property type="project" value="TreeGrafter"/>
</dbReference>
<comment type="similarity">
    <text evidence="1">Belongs to the cytidine and deoxycytidylate deaminase family.</text>
</comment>
<comment type="caution">
    <text evidence="7">The sequence shown here is derived from an EMBL/GenBank/DDBJ whole genome shotgun (WGS) entry which is preliminary data.</text>
</comment>
<reference evidence="7 8" key="1">
    <citation type="submission" date="2019-07" db="EMBL/GenBank/DDBJ databases">
        <title>Whole genome shotgun sequence of Brevifollis gellanilyticus NBRC 108608.</title>
        <authorList>
            <person name="Hosoyama A."/>
            <person name="Uohara A."/>
            <person name="Ohji S."/>
            <person name="Ichikawa N."/>
        </authorList>
    </citation>
    <scope>NUCLEOTIDE SEQUENCE [LARGE SCALE GENOMIC DNA]</scope>
    <source>
        <strain evidence="7 8">NBRC 108608</strain>
    </source>
</reference>
<dbReference type="Gene3D" id="3.40.50.300">
    <property type="entry name" value="P-loop containing nucleotide triphosphate hydrolases"/>
    <property type="match status" value="1"/>
</dbReference>
<dbReference type="Pfam" id="PF00383">
    <property type="entry name" value="dCMP_cyt_deam_1"/>
    <property type="match status" value="1"/>
</dbReference>